<accession>A0ABN8HPW4</accession>
<sequence>MSCKLHRVHFYNPKPESINCASFNKINKSLALARADASIEIWDLNYSPYPVNFIPGVKNSSVEALGWVNNRICSMVP</sequence>
<protein>
    <submittedName>
        <fullName evidence="1">Uncharacterized protein</fullName>
    </submittedName>
</protein>
<gene>
    <name evidence="1" type="ORF">IPOD504_LOCUS1796</name>
</gene>
<dbReference type="SUPFAM" id="SSF50978">
    <property type="entry name" value="WD40 repeat-like"/>
    <property type="match status" value="1"/>
</dbReference>
<dbReference type="PANTHER" id="PTHR44163:SF1">
    <property type="entry name" value="U3 SMALL NUCLEOLAR RNA-ASSOCIATED PROTEIN 4 HOMOLOG"/>
    <property type="match status" value="1"/>
</dbReference>
<evidence type="ECO:0000313" key="1">
    <source>
        <dbReference type="EMBL" id="CAH2039582.1"/>
    </source>
</evidence>
<name>A0ABN8HPW4_9NEOP</name>
<dbReference type="PANTHER" id="PTHR44163">
    <property type="entry name" value="U3 SMALL NUCLEOLAR RNA-ASSOCIATED PROTEIN 4 HOMOLOG"/>
    <property type="match status" value="1"/>
</dbReference>
<dbReference type="InterPro" id="IPR046351">
    <property type="entry name" value="UTP4"/>
</dbReference>
<keyword evidence="2" id="KW-1185">Reference proteome</keyword>
<proteinExistence type="predicted"/>
<dbReference type="Proteomes" id="UP000837857">
    <property type="component" value="Chromosome 11"/>
</dbReference>
<evidence type="ECO:0000313" key="2">
    <source>
        <dbReference type="Proteomes" id="UP000837857"/>
    </source>
</evidence>
<reference evidence="1" key="1">
    <citation type="submission" date="2022-03" db="EMBL/GenBank/DDBJ databases">
        <authorList>
            <person name="Martin H S."/>
        </authorList>
    </citation>
    <scope>NUCLEOTIDE SEQUENCE</scope>
</reference>
<feature type="non-terminal residue" evidence="1">
    <location>
        <position position="1"/>
    </location>
</feature>
<dbReference type="EMBL" id="OW152823">
    <property type="protein sequence ID" value="CAH2039582.1"/>
    <property type="molecule type" value="Genomic_DNA"/>
</dbReference>
<dbReference type="InterPro" id="IPR019775">
    <property type="entry name" value="WD40_repeat_CS"/>
</dbReference>
<organism evidence="1 2">
    <name type="scientific">Iphiclides podalirius</name>
    <name type="common">scarce swallowtail</name>
    <dbReference type="NCBI Taxonomy" id="110791"/>
    <lineage>
        <taxon>Eukaryota</taxon>
        <taxon>Metazoa</taxon>
        <taxon>Ecdysozoa</taxon>
        <taxon>Arthropoda</taxon>
        <taxon>Hexapoda</taxon>
        <taxon>Insecta</taxon>
        <taxon>Pterygota</taxon>
        <taxon>Neoptera</taxon>
        <taxon>Endopterygota</taxon>
        <taxon>Lepidoptera</taxon>
        <taxon>Glossata</taxon>
        <taxon>Ditrysia</taxon>
        <taxon>Papilionoidea</taxon>
        <taxon>Papilionidae</taxon>
        <taxon>Papilioninae</taxon>
        <taxon>Iphiclides</taxon>
    </lineage>
</organism>
<dbReference type="PROSITE" id="PS00678">
    <property type="entry name" value="WD_REPEATS_1"/>
    <property type="match status" value="1"/>
</dbReference>
<dbReference type="InterPro" id="IPR036322">
    <property type="entry name" value="WD40_repeat_dom_sf"/>
</dbReference>